<evidence type="ECO:0000259" key="3">
    <source>
        <dbReference type="Pfam" id="PF07503"/>
    </source>
</evidence>
<dbReference type="PANTHER" id="PTHR42959">
    <property type="entry name" value="CARBAMOYLTRANSFERASE"/>
    <property type="match status" value="1"/>
</dbReference>
<name>A0A485ARF9_KLUCR</name>
<proteinExistence type="predicted"/>
<evidence type="ECO:0000259" key="2">
    <source>
        <dbReference type="Pfam" id="PF01300"/>
    </source>
</evidence>
<dbReference type="Pfam" id="PF07503">
    <property type="entry name" value="zf-HYPF"/>
    <property type="match status" value="2"/>
</dbReference>
<dbReference type="EMBL" id="CAADJD010000018">
    <property type="protein sequence ID" value="VFS63565.1"/>
    <property type="molecule type" value="Genomic_DNA"/>
</dbReference>
<keyword evidence="5" id="KW-1185">Reference proteome</keyword>
<evidence type="ECO:0000256" key="1">
    <source>
        <dbReference type="SAM" id="MobiDB-lite"/>
    </source>
</evidence>
<sequence length="257" mass="27370">MIAPHVEPYDWPTIPTDFVIRESGAGAMSTQIVPDAATCPACLAEMNDPGERRYRYPFINCTHCGPRFTIINAMPYDRPLTVMAAFPLCKSCEAEYRNPDDRRFHAQPVACAECGPWLMWQSAEQKLQKEAALQAAVAMLDAGGIVAVKGIGGFHLACDAGNPQAVATLRARKHRPAKPLAVMVPTADALPLEAASLLTTPCRTDCAGGEKKRLRALCRNSAGSGGSGGDASRESTPAFTDAGAGAPAGDDFRQPER</sequence>
<dbReference type="EC" id="2.1.3.-" evidence="4"/>
<evidence type="ECO:0000313" key="4">
    <source>
        <dbReference type="EMBL" id="VFS63565.1"/>
    </source>
</evidence>
<dbReference type="GO" id="GO:0016743">
    <property type="term" value="F:carboxyl- or carbamoyltransferase activity"/>
    <property type="evidence" value="ECO:0007669"/>
    <property type="project" value="TreeGrafter"/>
</dbReference>
<dbReference type="InterPro" id="IPR017945">
    <property type="entry name" value="DHBP_synth_RibB-like_a/b_dom"/>
</dbReference>
<evidence type="ECO:0000313" key="5">
    <source>
        <dbReference type="Proteomes" id="UP000401081"/>
    </source>
</evidence>
<dbReference type="Gene3D" id="3.90.870.30">
    <property type="match status" value="1"/>
</dbReference>
<dbReference type="Pfam" id="PF01300">
    <property type="entry name" value="Sua5_yciO_yrdC"/>
    <property type="match status" value="1"/>
</dbReference>
<dbReference type="AlphaFoldDB" id="A0A485ARF9"/>
<feature type="domain" description="YrdC-like" evidence="2">
    <location>
        <begin position="139"/>
        <end position="190"/>
    </location>
</feature>
<dbReference type="SUPFAM" id="SSF55821">
    <property type="entry name" value="YrdC/RibB"/>
    <property type="match status" value="1"/>
</dbReference>
<reference evidence="4 5" key="1">
    <citation type="submission" date="2019-03" db="EMBL/GenBank/DDBJ databases">
        <authorList>
            <consortium name="Pathogen Informatics"/>
        </authorList>
    </citation>
    <scope>NUCLEOTIDE SEQUENCE [LARGE SCALE GENOMIC DNA]</scope>
    <source>
        <strain evidence="4 5">NCTC12993</strain>
    </source>
</reference>
<dbReference type="GO" id="GO:0051604">
    <property type="term" value="P:protein maturation"/>
    <property type="evidence" value="ECO:0007669"/>
    <property type="project" value="TreeGrafter"/>
</dbReference>
<keyword evidence="4" id="KW-0808">Transferase</keyword>
<gene>
    <name evidence="4" type="primary">hypF_1</name>
    <name evidence="4" type="ORF">NCTC12993_02733</name>
</gene>
<dbReference type="Proteomes" id="UP000401081">
    <property type="component" value="Unassembled WGS sequence"/>
</dbReference>
<feature type="region of interest" description="Disordered" evidence="1">
    <location>
        <begin position="219"/>
        <end position="257"/>
    </location>
</feature>
<dbReference type="GO" id="GO:0003725">
    <property type="term" value="F:double-stranded RNA binding"/>
    <property type="evidence" value="ECO:0007669"/>
    <property type="project" value="InterPro"/>
</dbReference>
<dbReference type="PANTHER" id="PTHR42959:SF1">
    <property type="entry name" value="CARBAMOYLTRANSFERASE HYPF"/>
    <property type="match status" value="1"/>
</dbReference>
<protein>
    <submittedName>
        <fullName evidence="4">Carbamoyltransferase hypF</fullName>
        <ecNumber evidence="4">2.1.3.-</ecNumber>
    </submittedName>
</protein>
<accession>A0A485ARF9</accession>
<organism evidence="4 5">
    <name type="scientific">Kluyvera cryocrescens</name>
    <name type="common">Kluyvera citrophila</name>
    <dbReference type="NCBI Taxonomy" id="580"/>
    <lineage>
        <taxon>Bacteria</taxon>
        <taxon>Pseudomonadati</taxon>
        <taxon>Pseudomonadota</taxon>
        <taxon>Gammaproteobacteria</taxon>
        <taxon>Enterobacterales</taxon>
        <taxon>Enterobacteriaceae</taxon>
        <taxon>Kluyvera</taxon>
    </lineage>
</organism>
<dbReference type="InterPro" id="IPR006070">
    <property type="entry name" value="Sua5-like_dom"/>
</dbReference>
<feature type="domain" description="Zinc finger HypF-type" evidence="3">
    <location>
        <begin position="38"/>
        <end position="71"/>
    </location>
</feature>
<feature type="compositionally biased region" description="Low complexity" evidence="1">
    <location>
        <begin position="236"/>
        <end position="249"/>
    </location>
</feature>
<dbReference type="InterPro" id="IPR011125">
    <property type="entry name" value="Znf_HypF"/>
</dbReference>
<feature type="domain" description="Zinc finger HypF-type" evidence="3">
    <location>
        <begin position="88"/>
        <end position="118"/>
    </location>
</feature>
<dbReference type="InterPro" id="IPR051060">
    <property type="entry name" value="Carbamoyltrans_HypF-like"/>
</dbReference>
<dbReference type="GO" id="GO:0008270">
    <property type="term" value="F:zinc ion binding"/>
    <property type="evidence" value="ECO:0007669"/>
    <property type="project" value="InterPro"/>
</dbReference>